<evidence type="ECO:0000256" key="1">
    <source>
        <dbReference type="SAM" id="Phobius"/>
    </source>
</evidence>
<name>A0A1Y2H6C9_9FUNG</name>
<dbReference type="EMBL" id="MCFL01000100">
    <property type="protein sequence ID" value="ORZ30137.1"/>
    <property type="molecule type" value="Genomic_DNA"/>
</dbReference>
<evidence type="ECO:0000313" key="2">
    <source>
        <dbReference type="EMBL" id="ORZ30137.1"/>
    </source>
</evidence>
<dbReference type="Proteomes" id="UP000193411">
    <property type="component" value="Unassembled WGS sequence"/>
</dbReference>
<keyword evidence="1" id="KW-0472">Membrane</keyword>
<dbReference type="AlphaFoldDB" id="A0A1Y2H6C9"/>
<organism evidence="2 3">
    <name type="scientific">Catenaria anguillulae PL171</name>
    <dbReference type="NCBI Taxonomy" id="765915"/>
    <lineage>
        <taxon>Eukaryota</taxon>
        <taxon>Fungi</taxon>
        <taxon>Fungi incertae sedis</taxon>
        <taxon>Blastocladiomycota</taxon>
        <taxon>Blastocladiomycetes</taxon>
        <taxon>Blastocladiales</taxon>
        <taxon>Catenariaceae</taxon>
        <taxon>Catenaria</taxon>
    </lineage>
</organism>
<proteinExistence type="predicted"/>
<gene>
    <name evidence="2" type="ORF">BCR44DRAFT_1446083</name>
</gene>
<keyword evidence="1" id="KW-0812">Transmembrane</keyword>
<accession>A0A1Y2H6C9</accession>
<keyword evidence="3" id="KW-1185">Reference proteome</keyword>
<comment type="caution">
    <text evidence="2">The sequence shown here is derived from an EMBL/GenBank/DDBJ whole genome shotgun (WGS) entry which is preliminary data.</text>
</comment>
<keyword evidence="1" id="KW-1133">Transmembrane helix</keyword>
<evidence type="ECO:0000313" key="3">
    <source>
        <dbReference type="Proteomes" id="UP000193411"/>
    </source>
</evidence>
<protein>
    <submittedName>
        <fullName evidence="2">Uncharacterized protein</fullName>
    </submittedName>
</protein>
<reference evidence="2 3" key="1">
    <citation type="submission" date="2016-07" db="EMBL/GenBank/DDBJ databases">
        <title>Pervasive Adenine N6-methylation of Active Genes in Fungi.</title>
        <authorList>
            <consortium name="DOE Joint Genome Institute"/>
            <person name="Mondo S.J."/>
            <person name="Dannebaum R.O."/>
            <person name="Kuo R.C."/>
            <person name="Labutti K."/>
            <person name="Haridas S."/>
            <person name="Kuo A."/>
            <person name="Salamov A."/>
            <person name="Ahrendt S.R."/>
            <person name="Lipzen A."/>
            <person name="Sullivan W."/>
            <person name="Andreopoulos W.B."/>
            <person name="Clum A."/>
            <person name="Lindquist E."/>
            <person name="Daum C."/>
            <person name="Ramamoorthy G.K."/>
            <person name="Gryganskyi A."/>
            <person name="Culley D."/>
            <person name="Magnuson J.K."/>
            <person name="James T.Y."/>
            <person name="O'Malley M.A."/>
            <person name="Stajich J.E."/>
            <person name="Spatafora J.W."/>
            <person name="Visel A."/>
            <person name="Grigoriev I.V."/>
        </authorList>
    </citation>
    <scope>NUCLEOTIDE SEQUENCE [LARGE SCALE GENOMIC DNA]</scope>
    <source>
        <strain evidence="2 3">PL171</strain>
    </source>
</reference>
<feature type="transmembrane region" description="Helical" evidence="1">
    <location>
        <begin position="68"/>
        <end position="86"/>
    </location>
</feature>
<sequence>MSCLYIVCLFLPLYLHLRFSLSLLVSLTLRCLTQSTSLFNSSPHFLSRLSHLDVAFLIDPSIIDSADVALHLCLCLFASSLVCLPIPHPFTLLHMNQYRLFFSSYCFLMLVWRTACPSVIDCVCACRIFT</sequence>